<accession>A0A8S1XM95</accession>
<gene>
    <name evidence="1" type="ORF">PPENT_87.1.T1290133</name>
</gene>
<evidence type="ECO:0000313" key="1">
    <source>
        <dbReference type="EMBL" id="CAD8201967.1"/>
    </source>
</evidence>
<sequence>MNFQKKIVKLDLYFEKFCNPKQVEKEINNTNIQKYLNSTFDINDKDIQDECNNVKISDQQSMNKCYQKVIRPKIMEICMDVYNKLGEQCNIFIDCEFMEPIEIIFENQYNDHLNSHIKKFKSQTSEYQMQNASQYQIQQIQQQCEELQQITNFEPKLLVKNAIDYMKNQQMINNDGITVSNQFMNKFNNYLSQQNYPIMMIQIMEQVMNSSLQELENLKQNSQEKLFAKALIQAVEIEMIDEIEKQIFKSKIKKYDKMLSSQL</sequence>
<dbReference type="Proteomes" id="UP000689195">
    <property type="component" value="Unassembled WGS sequence"/>
</dbReference>
<name>A0A8S1XM95_9CILI</name>
<protein>
    <submittedName>
        <fullName evidence="1">Uncharacterized protein</fullName>
    </submittedName>
</protein>
<dbReference type="AlphaFoldDB" id="A0A8S1XM95"/>
<organism evidence="1 2">
    <name type="scientific">Paramecium pentaurelia</name>
    <dbReference type="NCBI Taxonomy" id="43138"/>
    <lineage>
        <taxon>Eukaryota</taxon>
        <taxon>Sar</taxon>
        <taxon>Alveolata</taxon>
        <taxon>Ciliophora</taxon>
        <taxon>Intramacronucleata</taxon>
        <taxon>Oligohymenophorea</taxon>
        <taxon>Peniculida</taxon>
        <taxon>Parameciidae</taxon>
        <taxon>Paramecium</taxon>
    </lineage>
</organism>
<keyword evidence="2" id="KW-1185">Reference proteome</keyword>
<dbReference type="EMBL" id="CAJJDO010000129">
    <property type="protein sequence ID" value="CAD8201967.1"/>
    <property type="molecule type" value="Genomic_DNA"/>
</dbReference>
<comment type="caution">
    <text evidence="1">The sequence shown here is derived from an EMBL/GenBank/DDBJ whole genome shotgun (WGS) entry which is preliminary data.</text>
</comment>
<proteinExistence type="predicted"/>
<reference evidence="1" key="1">
    <citation type="submission" date="2021-01" db="EMBL/GenBank/DDBJ databases">
        <authorList>
            <consortium name="Genoscope - CEA"/>
            <person name="William W."/>
        </authorList>
    </citation>
    <scope>NUCLEOTIDE SEQUENCE</scope>
</reference>
<evidence type="ECO:0000313" key="2">
    <source>
        <dbReference type="Proteomes" id="UP000689195"/>
    </source>
</evidence>